<evidence type="ECO:0000313" key="4">
    <source>
        <dbReference type="Proteomes" id="UP000028569"/>
    </source>
</evidence>
<dbReference type="PROSITE" id="PS50937">
    <property type="entry name" value="HTH_MERR_2"/>
    <property type="match status" value="1"/>
</dbReference>
<dbReference type="EMBL" id="CP006018">
    <property type="protein sequence ID" value="AIC91337.1"/>
    <property type="molecule type" value="Genomic_DNA"/>
</dbReference>
<dbReference type="Gene3D" id="1.10.1660.10">
    <property type="match status" value="1"/>
</dbReference>
<dbReference type="RefSeq" id="WP_033491468.1">
    <property type="nucleotide sequence ID" value="NZ_CP006018.1"/>
</dbReference>
<accession>A0A087VSK2</accession>
<dbReference type="HOGENOM" id="CLU_102175_0_0_11"/>
<dbReference type="KEGG" id="bii:BINDI_0051"/>
<evidence type="ECO:0000259" key="2">
    <source>
        <dbReference type="PROSITE" id="PS50937"/>
    </source>
</evidence>
<feature type="domain" description="HTH merR-type" evidence="2">
    <location>
        <begin position="1"/>
        <end position="70"/>
    </location>
</feature>
<organism evidence="3 4">
    <name type="scientific">Bifidobacterium [indicum] DSM 20214 = LMG 11587</name>
    <dbReference type="NCBI Taxonomy" id="1341694"/>
    <lineage>
        <taxon>Bacteria</taxon>
        <taxon>Bacillati</taxon>
        <taxon>Actinomycetota</taxon>
        <taxon>Actinomycetes</taxon>
        <taxon>Bifidobacteriales</taxon>
        <taxon>Bifidobacteriaceae</taxon>
        <taxon>Bifidobacterium</taxon>
    </lineage>
</organism>
<proteinExistence type="predicted"/>
<dbReference type="OrthoDB" id="5242095at2"/>
<feature type="region of interest" description="Disordered" evidence="1">
    <location>
        <begin position="97"/>
        <end position="124"/>
    </location>
</feature>
<dbReference type="SUPFAM" id="SSF46955">
    <property type="entry name" value="Putative DNA-binding domain"/>
    <property type="match status" value="1"/>
</dbReference>
<dbReference type="GO" id="GO:0006355">
    <property type="term" value="P:regulation of DNA-templated transcription"/>
    <property type="evidence" value="ECO:0007669"/>
    <property type="project" value="InterPro"/>
</dbReference>
<protein>
    <submittedName>
        <fullName evidence="3">MerR family transcriptional regulator</fullName>
    </submittedName>
</protein>
<sequence length="233" mass="26329">MKLAELSRRSRISAATIKYYLREGMMQPGTKVRARLSEYDGSHLKRLDLIDTLIHVVGLSVNQVKTILSAVDDPDMSLGDVLTRAAVALPSYDSRAKRYSEEDDRGRDEFGGNQIDEEHDADRDERLKQVREDLKTVGFEDLPDLPYVRQLEDAIDAARKAGIPWGRDELARFADLAREVAKVDFSLVPWPKREDSITVSVLGMVMTEPILIGLRRLAHLQLSKDLPRTTELS</sequence>
<keyword evidence="4" id="KW-1185">Reference proteome</keyword>
<reference evidence="3 4" key="1">
    <citation type="journal article" date="2014" name="Appl. Environ. Microbiol.">
        <title>Genomic encyclopedia of type strains of the genus Bifidobacterium.</title>
        <authorList>
            <person name="Milani C."/>
            <person name="Lugli G.A."/>
            <person name="Duranti S."/>
            <person name="Turroni F."/>
            <person name="Bottacini F."/>
            <person name="Mangifesta M."/>
            <person name="Sanchez B."/>
            <person name="Viappiani A."/>
            <person name="Mancabelli L."/>
            <person name="Taminiau B."/>
            <person name="Delcenserie V."/>
            <person name="Barrangou R."/>
            <person name="Margolles A."/>
            <person name="van Sinderen D."/>
            <person name="Ventura M."/>
        </authorList>
    </citation>
    <scope>NUCLEOTIDE SEQUENCE [LARGE SCALE GENOMIC DNA]</scope>
    <source>
        <strain evidence="3 4">LMG 11587</strain>
    </source>
</reference>
<dbReference type="Proteomes" id="UP000028569">
    <property type="component" value="Chromosome"/>
</dbReference>
<dbReference type="InterPro" id="IPR009061">
    <property type="entry name" value="DNA-bd_dom_put_sf"/>
</dbReference>
<gene>
    <name evidence="3" type="ORF">BINDI_0051</name>
</gene>
<feature type="compositionally biased region" description="Basic and acidic residues" evidence="1">
    <location>
        <begin position="97"/>
        <end position="110"/>
    </location>
</feature>
<evidence type="ECO:0000256" key="1">
    <source>
        <dbReference type="SAM" id="MobiDB-lite"/>
    </source>
</evidence>
<dbReference type="AlphaFoldDB" id="A0A087VSK2"/>
<dbReference type="GO" id="GO:0003677">
    <property type="term" value="F:DNA binding"/>
    <property type="evidence" value="ECO:0007669"/>
    <property type="project" value="InterPro"/>
</dbReference>
<evidence type="ECO:0000313" key="3">
    <source>
        <dbReference type="EMBL" id="AIC91337.1"/>
    </source>
</evidence>
<dbReference type="InterPro" id="IPR000551">
    <property type="entry name" value="MerR-type_HTH_dom"/>
</dbReference>
<dbReference type="Pfam" id="PF13411">
    <property type="entry name" value="MerR_1"/>
    <property type="match status" value="1"/>
</dbReference>
<name>A0A087VSK2_9BIFI</name>
<dbReference type="SMART" id="SM00422">
    <property type="entry name" value="HTH_MERR"/>
    <property type="match status" value="1"/>
</dbReference>